<name>A0A516V7R9_9GAMM</name>
<sequence length="69" mass="8126">MERKMFELIPTRRGWCLDGGDRRGHWFADRDLAIAAAERSAEMRHRLSQRPTGVRVQVEDEWVLLARYG</sequence>
<dbReference type="EMBL" id="CP041742">
    <property type="protein sequence ID" value="QDQ74582.1"/>
    <property type="molecule type" value="Genomic_DNA"/>
</dbReference>
<protein>
    <recommendedName>
        <fullName evidence="3">DUF2188 domain-containing protein</fullName>
    </recommendedName>
</protein>
<reference evidence="1 2" key="1">
    <citation type="submission" date="2019-07" db="EMBL/GenBank/DDBJ databases">
        <title>Lysobacter weifangensis sp. nov., isolated from bensulfuron-methyl contaminated farmland soil.</title>
        <authorList>
            <person name="Zhao H."/>
        </authorList>
    </citation>
    <scope>NUCLEOTIDE SEQUENCE [LARGE SCALE GENOMIC DNA]</scope>
    <source>
        <strain evidence="1 2">CC-Bw-6</strain>
    </source>
</reference>
<evidence type="ECO:0000313" key="2">
    <source>
        <dbReference type="Proteomes" id="UP000315891"/>
    </source>
</evidence>
<evidence type="ECO:0000313" key="1">
    <source>
        <dbReference type="EMBL" id="QDQ74582.1"/>
    </source>
</evidence>
<dbReference type="RefSeq" id="WP_143880091.1">
    <property type="nucleotide sequence ID" value="NZ_BAABLZ010000001.1"/>
</dbReference>
<keyword evidence="2" id="KW-1185">Reference proteome</keyword>
<organism evidence="1 2">
    <name type="scientific">Pseudoluteimonas lycopersici</name>
    <dbReference type="NCBI Taxonomy" id="1324796"/>
    <lineage>
        <taxon>Bacteria</taxon>
        <taxon>Pseudomonadati</taxon>
        <taxon>Pseudomonadota</taxon>
        <taxon>Gammaproteobacteria</taxon>
        <taxon>Lysobacterales</taxon>
        <taxon>Lysobacteraceae</taxon>
        <taxon>Pseudoluteimonas</taxon>
    </lineage>
</organism>
<gene>
    <name evidence="1" type="ORF">FNZ56_12165</name>
</gene>
<accession>A0A516V7R9</accession>
<proteinExistence type="predicted"/>
<dbReference type="Proteomes" id="UP000315891">
    <property type="component" value="Chromosome"/>
</dbReference>
<evidence type="ECO:0008006" key="3">
    <source>
        <dbReference type="Google" id="ProtNLM"/>
    </source>
</evidence>
<dbReference type="AlphaFoldDB" id="A0A516V7R9"/>